<evidence type="ECO:0000256" key="4">
    <source>
        <dbReference type="ARBA" id="ARBA00022989"/>
    </source>
</evidence>
<name>A0ABS2SND7_9BACI</name>
<comment type="subcellular location">
    <subcellularLocation>
        <location evidence="1">Membrane</location>
        <topology evidence="1">Multi-pass membrane protein</topology>
    </subcellularLocation>
</comment>
<reference evidence="7" key="1">
    <citation type="submission" date="2021-01" db="EMBL/GenBank/DDBJ databases">
        <title>Genomic Encyclopedia of Type Strains, Phase IV (KMG-IV): sequencing the most valuable type-strain genomes for metagenomic binning, comparative biology and taxonomic classification.</title>
        <authorList>
            <person name="Goeker M."/>
        </authorList>
    </citation>
    <scope>NUCLEOTIDE SEQUENCE</scope>
    <source>
        <strain evidence="7">DSM 21943</strain>
    </source>
</reference>
<feature type="transmembrane region" description="Helical" evidence="6">
    <location>
        <begin position="241"/>
        <end position="263"/>
    </location>
</feature>
<organism evidence="7 8">
    <name type="scientific">Shouchella xiaoxiensis</name>
    <dbReference type="NCBI Taxonomy" id="766895"/>
    <lineage>
        <taxon>Bacteria</taxon>
        <taxon>Bacillati</taxon>
        <taxon>Bacillota</taxon>
        <taxon>Bacilli</taxon>
        <taxon>Bacillales</taxon>
        <taxon>Bacillaceae</taxon>
        <taxon>Shouchella</taxon>
    </lineage>
</organism>
<dbReference type="Proteomes" id="UP001179280">
    <property type="component" value="Unassembled WGS sequence"/>
</dbReference>
<proteinExistence type="predicted"/>
<feature type="transmembrane region" description="Helical" evidence="6">
    <location>
        <begin position="109"/>
        <end position="126"/>
    </location>
</feature>
<dbReference type="EMBL" id="JAFBCV010000001">
    <property type="protein sequence ID" value="MBM7837034.1"/>
    <property type="molecule type" value="Genomic_DNA"/>
</dbReference>
<feature type="transmembrane region" description="Helical" evidence="6">
    <location>
        <begin position="202"/>
        <end position="235"/>
    </location>
</feature>
<keyword evidence="3" id="KW-0133">Cell shape</keyword>
<protein>
    <submittedName>
        <fullName evidence="7">Cell division protein FtsW (Lipid II flippase)</fullName>
    </submittedName>
</protein>
<gene>
    <name evidence="7" type="ORF">JOC54_000265</name>
</gene>
<keyword evidence="7" id="KW-0132">Cell division</keyword>
<sequence>MSSSRFEDYLSKVTSKVKSKEAHSMIKKELGNHMEELSQSLQDRGLSVKDADKKAMQEMGDPSTVGRNMNHLHKPRIDWLLIGLFIIFAGISFLPLIGDVHHAFTNKQLVWLVLAIIVLVGFRFFDYRKLKNLWMYFYGGGLLLFFATFLFGIELNGAKKWLSVGSMTIDGPAISLFLFFIAWAGLLTKFHEFKGWKKQGMFLFLFWTPALLYIMVPQIMFSIIYVLCVLAMYVFSFGHKQFAIKVAVGHLLIGILFISLILLRTTRSDTFFPLEGILSEAGWFGTGLFNDLVLPEAHTDFVFPFLVHSLGWVFGVSLCLLLFVFILRISLNAFKTKDLFGRLLAIGGSALFIVPACWNILMGFGVVPIMDVPLPFISYGGSMLLVYSALLGLILSVYRRKDIIEPTMVN</sequence>
<feature type="transmembrane region" description="Helical" evidence="6">
    <location>
        <begin position="376"/>
        <end position="398"/>
    </location>
</feature>
<evidence type="ECO:0000256" key="2">
    <source>
        <dbReference type="ARBA" id="ARBA00022692"/>
    </source>
</evidence>
<evidence type="ECO:0000256" key="3">
    <source>
        <dbReference type="ARBA" id="ARBA00022960"/>
    </source>
</evidence>
<comment type="caution">
    <text evidence="7">The sequence shown here is derived from an EMBL/GenBank/DDBJ whole genome shotgun (WGS) entry which is preliminary data.</text>
</comment>
<evidence type="ECO:0000256" key="5">
    <source>
        <dbReference type="ARBA" id="ARBA00023136"/>
    </source>
</evidence>
<keyword evidence="7" id="KW-0131">Cell cycle</keyword>
<evidence type="ECO:0000256" key="6">
    <source>
        <dbReference type="SAM" id="Phobius"/>
    </source>
</evidence>
<accession>A0ABS2SND7</accession>
<feature type="transmembrane region" description="Helical" evidence="6">
    <location>
        <begin position="309"/>
        <end position="331"/>
    </location>
</feature>
<keyword evidence="4 6" id="KW-1133">Transmembrane helix</keyword>
<keyword evidence="2 6" id="KW-0812">Transmembrane</keyword>
<dbReference type="Pfam" id="PF01098">
    <property type="entry name" value="FTSW_RODA_SPOVE"/>
    <property type="match status" value="1"/>
</dbReference>
<keyword evidence="8" id="KW-1185">Reference proteome</keyword>
<feature type="transmembrane region" description="Helical" evidence="6">
    <location>
        <begin position="173"/>
        <end position="190"/>
    </location>
</feature>
<feature type="transmembrane region" description="Helical" evidence="6">
    <location>
        <begin position="343"/>
        <end position="370"/>
    </location>
</feature>
<feature type="transmembrane region" description="Helical" evidence="6">
    <location>
        <begin position="133"/>
        <end position="153"/>
    </location>
</feature>
<evidence type="ECO:0000313" key="7">
    <source>
        <dbReference type="EMBL" id="MBM7837034.1"/>
    </source>
</evidence>
<evidence type="ECO:0000256" key="1">
    <source>
        <dbReference type="ARBA" id="ARBA00004141"/>
    </source>
</evidence>
<dbReference type="InterPro" id="IPR001182">
    <property type="entry name" value="FtsW/RodA"/>
</dbReference>
<dbReference type="GO" id="GO:0051301">
    <property type="term" value="P:cell division"/>
    <property type="evidence" value="ECO:0007669"/>
    <property type="project" value="UniProtKB-KW"/>
</dbReference>
<keyword evidence="5 6" id="KW-0472">Membrane</keyword>
<dbReference type="PANTHER" id="PTHR30474:SF1">
    <property type="entry name" value="PEPTIDOGLYCAN GLYCOSYLTRANSFERASE MRDB"/>
    <property type="match status" value="1"/>
</dbReference>
<dbReference type="PANTHER" id="PTHR30474">
    <property type="entry name" value="CELL CYCLE PROTEIN"/>
    <property type="match status" value="1"/>
</dbReference>
<dbReference type="RefSeq" id="WP_204463803.1">
    <property type="nucleotide sequence ID" value="NZ_JAFBCV010000001.1"/>
</dbReference>
<evidence type="ECO:0000313" key="8">
    <source>
        <dbReference type="Proteomes" id="UP001179280"/>
    </source>
</evidence>
<feature type="transmembrane region" description="Helical" evidence="6">
    <location>
        <begin position="77"/>
        <end position="97"/>
    </location>
</feature>